<dbReference type="InterPro" id="IPR036249">
    <property type="entry name" value="Thioredoxin-like_sf"/>
</dbReference>
<dbReference type="PANTHER" id="PTHR42852">
    <property type="entry name" value="THIOL:DISULFIDE INTERCHANGE PROTEIN DSBE"/>
    <property type="match status" value="1"/>
</dbReference>
<organism evidence="6 7">
    <name type="scientific">SAR86 cluster bacterium</name>
    <dbReference type="NCBI Taxonomy" id="2030880"/>
    <lineage>
        <taxon>Bacteria</taxon>
        <taxon>Pseudomonadati</taxon>
        <taxon>Pseudomonadota</taxon>
        <taxon>Gammaproteobacteria</taxon>
        <taxon>SAR86 cluster</taxon>
    </lineage>
</organism>
<reference evidence="6 7" key="1">
    <citation type="submission" date="2019-02" db="EMBL/GenBank/DDBJ databases">
        <title>Prokaryotic population dynamics and viral predation in marine succession experiment using metagenomics: the confinement effect.</title>
        <authorList>
            <person name="Haro-Moreno J.M."/>
            <person name="Rodriguez-Valera F."/>
            <person name="Lopez-Perez M."/>
        </authorList>
    </citation>
    <scope>NUCLEOTIDE SEQUENCE [LARGE SCALE GENOMIC DNA]</scope>
    <source>
        <strain evidence="6">MED-G166</strain>
    </source>
</reference>
<dbReference type="GO" id="GO:0016491">
    <property type="term" value="F:oxidoreductase activity"/>
    <property type="evidence" value="ECO:0007669"/>
    <property type="project" value="InterPro"/>
</dbReference>
<dbReference type="AlphaFoldDB" id="A0A520MT10"/>
<dbReference type="InterPro" id="IPR013766">
    <property type="entry name" value="Thioredoxin_domain"/>
</dbReference>
<evidence type="ECO:0000313" key="6">
    <source>
        <dbReference type="EMBL" id="RZO24336.1"/>
    </source>
</evidence>
<evidence type="ECO:0000259" key="5">
    <source>
        <dbReference type="PROSITE" id="PS51352"/>
    </source>
</evidence>
<dbReference type="GO" id="GO:0030313">
    <property type="term" value="C:cell envelope"/>
    <property type="evidence" value="ECO:0007669"/>
    <property type="project" value="UniProtKB-SubCell"/>
</dbReference>
<proteinExistence type="predicted"/>
<keyword evidence="4" id="KW-0676">Redox-active center</keyword>
<evidence type="ECO:0000256" key="3">
    <source>
        <dbReference type="ARBA" id="ARBA00023157"/>
    </source>
</evidence>
<dbReference type="Pfam" id="PF08534">
    <property type="entry name" value="Redoxin"/>
    <property type="match status" value="1"/>
</dbReference>
<comment type="subcellular location">
    <subcellularLocation>
        <location evidence="1">Cell envelope</location>
    </subcellularLocation>
</comment>
<evidence type="ECO:0000313" key="7">
    <source>
        <dbReference type="Proteomes" id="UP000320146"/>
    </source>
</evidence>
<dbReference type="PROSITE" id="PS51352">
    <property type="entry name" value="THIOREDOXIN_2"/>
    <property type="match status" value="1"/>
</dbReference>
<dbReference type="InterPro" id="IPR013740">
    <property type="entry name" value="Redoxin"/>
</dbReference>
<dbReference type="InterPro" id="IPR050553">
    <property type="entry name" value="Thioredoxin_ResA/DsbE_sf"/>
</dbReference>
<evidence type="ECO:0000256" key="1">
    <source>
        <dbReference type="ARBA" id="ARBA00004196"/>
    </source>
</evidence>
<evidence type="ECO:0000256" key="2">
    <source>
        <dbReference type="ARBA" id="ARBA00022748"/>
    </source>
</evidence>
<dbReference type="PANTHER" id="PTHR42852:SF6">
    <property type="entry name" value="THIOL:DISULFIDE INTERCHANGE PROTEIN DSBE"/>
    <property type="match status" value="1"/>
</dbReference>
<keyword evidence="3" id="KW-1015">Disulfide bond</keyword>
<dbReference type="Gene3D" id="3.40.30.10">
    <property type="entry name" value="Glutaredoxin"/>
    <property type="match status" value="1"/>
</dbReference>
<gene>
    <name evidence="6" type="ORF">EVA99_01780</name>
</gene>
<protein>
    <submittedName>
        <fullName evidence="6">Redoxin domain-containing protein</fullName>
    </submittedName>
</protein>
<dbReference type="GO" id="GO:0017004">
    <property type="term" value="P:cytochrome complex assembly"/>
    <property type="evidence" value="ECO:0007669"/>
    <property type="project" value="UniProtKB-KW"/>
</dbReference>
<dbReference type="SUPFAM" id="SSF52833">
    <property type="entry name" value="Thioredoxin-like"/>
    <property type="match status" value="1"/>
</dbReference>
<comment type="caution">
    <text evidence="6">The sequence shown here is derived from an EMBL/GenBank/DDBJ whole genome shotgun (WGS) entry which is preliminary data.</text>
</comment>
<keyword evidence="2" id="KW-0201">Cytochrome c-type biogenesis</keyword>
<sequence length="171" mass="19295">MATRSFLVLIMALLVFLISTFTASLMQTNEIDLIENQEGKKLYISEDLYDLNGNKVAVESLLEGKVLLNVWASWCITCLVEHPFLKKVTESKDVELVGINYKDQDFNAEKYLIDNGDPYSFSVHDLSGSFSLKLGVTGAPETFLVIDGVIVSHRIGEVNMEVWNEKFAQYF</sequence>
<evidence type="ECO:0000256" key="4">
    <source>
        <dbReference type="ARBA" id="ARBA00023284"/>
    </source>
</evidence>
<feature type="domain" description="Thioredoxin" evidence="5">
    <location>
        <begin position="36"/>
        <end position="171"/>
    </location>
</feature>
<dbReference type="EMBL" id="SHBL01000009">
    <property type="protein sequence ID" value="RZO24336.1"/>
    <property type="molecule type" value="Genomic_DNA"/>
</dbReference>
<dbReference type="Proteomes" id="UP000320146">
    <property type="component" value="Unassembled WGS sequence"/>
</dbReference>
<accession>A0A520MT10</accession>
<name>A0A520MT10_9GAMM</name>